<feature type="transmembrane region" description="Helical" evidence="1">
    <location>
        <begin position="428"/>
        <end position="451"/>
    </location>
</feature>
<dbReference type="OrthoDB" id="6015856at2"/>
<evidence type="ECO:0000256" key="1">
    <source>
        <dbReference type="SAM" id="Phobius"/>
    </source>
</evidence>
<keyword evidence="1" id="KW-1133">Transmembrane helix</keyword>
<protein>
    <submittedName>
        <fullName evidence="2">Oligosaccharide repeat unit polymerase</fullName>
    </submittedName>
</protein>
<accession>A0A1M5HFY2</accession>
<evidence type="ECO:0000313" key="3">
    <source>
        <dbReference type="Proteomes" id="UP000184520"/>
    </source>
</evidence>
<sequence length="456" mass="52942">MIKLSFIAIFITAIFTILSFVQSSKRSRVWIFSPASLLSVGLFVMYVLRPVYIVRKNEWSVEFINKNTLYTSESEFFVASILSMVFVLVVLFPFILESFRNKKVENSDINIRYLGNAILPGNVRLLCYVAFFALALAFFSIIILRVGLINYYNSLGLRHVLLKDVFGPFAFYFMTLFFFLHSLLLVKVYNSLVLYRRIKSEDVFFILLMIVLYASLGGRSNILFLLINVFFIFLYINGSPRKDLKIKLVLFFSFIFLFFGVLYRVVLRDVSFAENSNKNISDLLLEKTIGIFDFIVDGGDFVQFDALMTVLSRPNFDLLYGKTILSCFTSFIPRAIWEGKPRGGMTEFTQTFFPEHYYHSLGGEYVVSWFVELILNFGYFGAIFVSLICGWFVYKVEKMTRARLLPAIWILVISILSVRFFNIAKADLFNNFMVFMQLAFIPLTFGVLFYLSRRLK</sequence>
<proteinExistence type="predicted"/>
<evidence type="ECO:0000313" key="2">
    <source>
        <dbReference type="EMBL" id="SHG14837.1"/>
    </source>
</evidence>
<name>A0A1M5HFY2_9ALTE</name>
<dbReference type="NCBIfam" id="TIGR04370">
    <property type="entry name" value="glyco_rpt_poly"/>
    <property type="match status" value="1"/>
</dbReference>
<feature type="transmembrane region" description="Helical" evidence="1">
    <location>
        <begin position="248"/>
        <end position="266"/>
    </location>
</feature>
<reference evidence="3" key="1">
    <citation type="submission" date="2016-11" db="EMBL/GenBank/DDBJ databases">
        <authorList>
            <person name="Varghese N."/>
            <person name="Submissions S."/>
        </authorList>
    </citation>
    <scope>NUCLEOTIDE SEQUENCE [LARGE SCALE GENOMIC DNA]</scope>
    <source>
        <strain evidence="3">CGMCC 1.8995</strain>
    </source>
</reference>
<dbReference type="Proteomes" id="UP000184520">
    <property type="component" value="Unassembled WGS sequence"/>
</dbReference>
<dbReference type="AlphaFoldDB" id="A0A1M5HFY2"/>
<feature type="transmembrane region" description="Helical" evidence="1">
    <location>
        <begin position="29"/>
        <end position="48"/>
    </location>
</feature>
<feature type="transmembrane region" description="Helical" evidence="1">
    <location>
        <begin position="366"/>
        <end position="392"/>
    </location>
</feature>
<keyword evidence="3" id="KW-1185">Reference proteome</keyword>
<feature type="transmembrane region" description="Helical" evidence="1">
    <location>
        <begin position="76"/>
        <end position="96"/>
    </location>
</feature>
<dbReference type="EMBL" id="FQWD01000002">
    <property type="protein sequence ID" value="SHG14837.1"/>
    <property type="molecule type" value="Genomic_DNA"/>
</dbReference>
<feature type="transmembrane region" description="Helical" evidence="1">
    <location>
        <begin position="125"/>
        <end position="149"/>
    </location>
</feature>
<feature type="transmembrane region" description="Helical" evidence="1">
    <location>
        <begin position="169"/>
        <end position="186"/>
    </location>
</feature>
<feature type="transmembrane region" description="Helical" evidence="1">
    <location>
        <begin position="220"/>
        <end position="236"/>
    </location>
</feature>
<keyword evidence="1" id="KW-0812">Transmembrane</keyword>
<dbReference type="STRING" id="634436.SAMN05216361_1455"/>
<dbReference type="RefSeq" id="WP_073320046.1">
    <property type="nucleotide sequence ID" value="NZ_FQWD01000002.1"/>
</dbReference>
<feature type="transmembrane region" description="Helical" evidence="1">
    <location>
        <begin position="404"/>
        <end position="422"/>
    </location>
</feature>
<gene>
    <name evidence="2" type="ORF">SAMN05216361_1455</name>
</gene>
<feature type="transmembrane region" description="Helical" evidence="1">
    <location>
        <begin position="6"/>
        <end position="22"/>
    </location>
</feature>
<keyword evidence="1" id="KW-0472">Membrane</keyword>
<organism evidence="2 3">
    <name type="scientific">Marisediminitalea aggregata</name>
    <dbReference type="NCBI Taxonomy" id="634436"/>
    <lineage>
        <taxon>Bacteria</taxon>
        <taxon>Pseudomonadati</taxon>
        <taxon>Pseudomonadota</taxon>
        <taxon>Gammaproteobacteria</taxon>
        <taxon>Alteromonadales</taxon>
        <taxon>Alteromonadaceae</taxon>
        <taxon>Marisediminitalea</taxon>
    </lineage>
</organism>